<dbReference type="EC" id="6.3.5.7" evidence="7"/>
<evidence type="ECO:0000256" key="6">
    <source>
        <dbReference type="ARBA" id="ARBA00022917"/>
    </source>
</evidence>
<keyword evidence="5 7" id="KW-0067">ATP-binding</keyword>
<comment type="subunit">
    <text evidence="1 7">Heterotrimer of A, B and C subunits.</text>
</comment>
<reference evidence="10" key="1">
    <citation type="journal article" date="2019" name="Int. J. Syst. Evol. Microbiol.">
        <title>The Global Catalogue of Microorganisms (GCM) 10K type strain sequencing project: providing services to taxonomists for standard genome sequencing and annotation.</title>
        <authorList>
            <consortium name="The Broad Institute Genomics Platform"/>
            <consortium name="The Broad Institute Genome Sequencing Center for Infectious Disease"/>
            <person name="Wu L."/>
            <person name="Ma J."/>
        </authorList>
    </citation>
    <scope>NUCLEOTIDE SEQUENCE [LARGE SCALE GENOMIC DNA]</scope>
    <source>
        <strain evidence="10">KCTC 42217</strain>
    </source>
</reference>
<evidence type="ECO:0000256" key="7">
    <source>
        <dbReference type="HAMAP-Rule" id="MF_00120"/>
    </source>
</evidence>
<dbReference type="EMBL" id="JBHUHZ010000001">
    <property type="protein sequence ID" value="MFD2161812.1"/>
    <property type="molecule type" value="Genomic_DNA"/>
</dbReference>
<evidence type="ECO:0000256" key="5">
    <source>
        <dbReference type="ARBA" id="ARBA00022840"/>
    </source>
</evidence>
<gene>
    <name evidence="7 9" type="primary">gatA</name>
    <name evidence="9" type="ORF">ACFSJU_05365</name>
</gene>
<keyword evidence="10" id="KW-1185">Reference proteome</keyword>
<keyword evidence="3 7" id="KW-0436">Ligase</keyword>
<dbReference type="Proteomes" id="UP001597387">
    <property type="component" value="Unassembled WGS sequence"/>
</dbReference>
<comment type="function">
    <text evidence="7">Allows the formation of correctly charged Gln-tRNA(Gln) through the transamidation of misacylated Glu-tRNA(Gln) in organisms which lack glutaminyl-tRNA synthetase. The reaction takes place in the presence of glutamine and ATP through an activated gamma-phospho-Glu-tRNA(Gln).</text>
</comment>
<feature type="active site" description="Charge relay system" evidence="7">
    <location>
        <position position="93"/>
    </location>
</feature>
<feature type="active site" description="Charge relay system" evidence="7">
    <location>
        <position position="168"/>
    </location>
</feature>
<dbReference type="SUPFAM" id="SSF75304">
    <property type="entry name" value="Amidase signature (AS) enzymes"/>
    <property type="match status" value="1"/>
</dbReference>
<keyword evidence="4 7" id="KW-0547">Nucleotide-binding</keyword>
<feature type="active site" description="Acyl-ester intermediate" evidence="7">
    <location>
        <position position="192"/>
    </location>
</feature>
<dbReference type="PANTHER" id="PTHR11895:SF7">
    <property type="entry name" value="GLUTAMYL-TRNA(GLN) AMIDOTRANSFERASE SUBUNIT A, MITOCHONDRIAL"/>
    <property type="match status" value="1"/>
</dbReference>
<name>A0ABW4ZJU6_9SPHI</name>
<keyword evidence="6 7" id="KW-0648">Protein biosynthesis</keyword>
<evidence type="ECO:0000313" key="9">
    <source>
        <dbReference type="EMBL" id="MFD2161812.1"/>
    </source>
</evidence>
<sequence length="496" mass="54189">MSKANVLSFHRNTYFHAMHQYSSLKSVQSEIKEGKIQLVELVEGYLQRIEEKKHLNAFVEVYADEAKLRAAEIQKKIINGNAGKLAGMILGIKDLICYKDHNISAGSKILENYNSIFSSTVVERILAEDAIIIGRQNCDEFAMGGSNENSYFGPVKNDADNTKVPGGSSGGSAVAVQADLCMASLGTDTGGSVRQPAAFCGVVGLKPTYGRVSRHGIIAYASSFDQVGPITKSVEDAALLLEVIAGHDDHDSTCSTAPVPAYSQQLSFTGKKRIAYLPETLNSDGLDPEIKAITENTIKRLIEEGHEVEPISFPYLDYVVPTYYILTMAESSSNLARYDGVHYGYRSQNAVDLESTYKKSRSEGFGDEVKRRILLGTFVLSAGHYDAFYGKAQKVRRLIREKTDEILENHDFILLPTTPGPAFGIGEKTDDPVVMYLADIFTVQASLAGIPAISLPVAISKSNLPLGIQFIGKRFGEAELLAFSKYVLNVTKKEVV</sequence>
<dbReference type="InterPro" id="IPR004412">
    <property type="entry name" value="GatA"/>
</dbReference>
<evidence type="ECO:0000259" key="8">
    <source>
        <dbReference type="Pfam" id="PF01425"/>
    </source>
</evidence>
<proteinExistence type="inferred from homology"/>
<dbReference type="InterPro" id="IPR023631">
    <property type="entry name" value="Amidase_dom"/>
</dbReference>
<comment type="similarity">
    <text evidence="7">Belongs to the amidase family. GatA subfamily.</text>
</comment>
<dbReference type="InterPro" id="IPR036928">
    <property type="entry name" value="AS_sf"/>
</dbReference>
<dbReference type="InterPro" id="IPR000120">
    <property type="entry name" value="Amidase"/>
</dbReference>
<evidence type="ECO:0000256" key="3">
    <source>
        <dbReference type="ARBA" id="ARBA00022598"/>
    </source>
</evidence>
<evidence type="ECO:0000313" key="10">
    <source>
        <dbReference type="Proteomes" id="UP001597387"/>
    </source>
</evidence>
<dbReference type="RefSeq" id="WP_369414768.1">
    <property type="nucleotide sequence ID" value="NZ_JAFMZO010000001.1"/>
</dbReference>
<evidence type="ECO:0000256" key="2">
    <source>
        <dbReference type="ARBA" id="ARBA00014428"/>
    </source>
</evidence>
<evidence type="ECO:0000256" key="4">
    <source>
        <dbReference type="ARBA" id="ARBA00022741"/>
    </source>
</evidence>
<dbReference type="PANTHER" id="PTHR11895">
    <property type="entry name" value="TRANSAMIDASE"/>
    <property type="match status" value="1"/>
</dbReference>
<dbReference type="HAMAP" id="MF_00120">
    <property type="entry name" value="GatA"/>
    <property type="match status" value="1"/>
</dbReference>
<organism evidence="9 10">
    <name type="scientific">Paradesertivirga mongoliensis</name>
    <dbReference type="NCBI Taxonomy" id="2100740"/>
    <lineage>
        <taxon>Bacteria</taxon>
        <taxon>Pseudomonadati</taxon>
        <taxon>Bacteroidota</taxon>
        <taxon>Sphingobacteriia</taxon>
        <taxon>Sphingobacteriales</taxon>
        <taxon>Sphingobacteriaceae</taxon>
        <taxon>Paradesertivirga</taxon>
    </lineage>
</organism>
<dbReference type="Pfam" id="PF01425">
    <property type="entry name" value="Amidase"/>
    <property type="match status" value="1"/>
</dbReference>
<comment type="caution">
    <text evidence="9">The sequence shown here is derived from an EMBL/GenBank/DDBJ whole genome shotgun (WGS) entry which is preliminary data.</text>
</comment>
<protein>
    <recommendedName>
        <fullName evidence="2 7">Glutamyl-tRNA(Gln) amidotransferase subunit A</fullName>
        <shortName evidence="7">Glu-ADT subunit A</shortName>
        <ecNumber evidence="7">6.3.5.7</ecNumber>
    </recommendedName>
</protein>
<feature type="domain" description="Amidase" evidence="8">
    <location>
        <begin position="40"/>
        <end position="481"/>
    </location>
</feature>
<evidence type="ECO:0000256" key="1">
    <source>
        <dbReference type="ARBA" id="ARBA00011123"/>
    </source>
</evidence>
<accession>A0ABW4ZJU6</accession>
<dbReference type="Gene3D" id="3.90.1300.10">
    <property type="entry name" value="Amidase signature (AS) domain"/>
    <property type="match status" value="1"/>
</dbReference>
<comment type="catalytic activity">
    <reaction evidence="7">
        <text>L-glutamyl-tRNA(Gln) + L-glutamine + ATP + H2O = L-glutaminyl-tRNA(Gln) + L-glutamate + ADP + phosphate + H(+)</text>
        <dbReference type="Rhea" id="RHEA:17521"/>
        <dbReference type="Rhea" id="RHEA-COMP:9681"/>
        <dbReference type="Rhea" id="RHEA-COMP:9684"/>
        <dbReference type="ChEBI" id="CHEBI:15377"/>
        <dbReference type="ChEBI" id="CHEBI:15378"/>
        <dbReference type="ChEBI" id="CHEBI:29985"/>
        <dbReference type="ChEBI" id="CHEBI:30616"/>
        <dbReference type="ChEBI" id="CHEBI:43474"/>
        <dbReference type="ChEBI" id="CHEBI:58359"/>
        <dbReference type="ChEBI" id="CHEBI:78520"/>
        <dbReference type="ChEBI" id="CHEBI:78521"/>
        <dbReference type="ChEBI" id="CHEBI:456216"/>
        <dbReference type="EC" id="6.3.5.7"/>
    </reaction>
</comment>
<dbReference type="NCBIfam" id="TIGR00132">
    <property type="entry name" value="gatA"/>
    <property type="match status" value="1"/>
</dbReference>